<feature type="binding site" evidence="4">
    <location>
        <begin position="238"/>
        <end position="243"/>
    </location>
    <ligand>
        <name>acetyl-CoA</name>
        <dbReference type="ChEBI" id="CHEBI:57288"/>
        <label>2</label>
    </ligand>
</feature>
<keyword evidence="7" id="KW-1185">Reference proteome</keyword>
<reference evidence="6 7" key="1">
    <citation type="submission" date="2019-03" db="EMBL/GenBank/DDBJ databases">
        <title>Three New Species of Nocardioides, Nocardioides euryhalodurans sp. nov., Nocardioides seonyuensis sp. nov. and Nocardioides eburneoflavus sp. nov. Iolated from Soil.</title>
        <authorList>
            <person name="Roh S.G."/>
            <person name="Lee C."/>
            <person name="Kim M.-K."/>
            <person name="Kim S.B."/>
        </authorList>
    </citation>
    <scope>NUCLEOTIDE SEQUENCE [LARGE SCALE GENOMIC DNA]</scope>
    <source>
        <strain evidence="6 7">MMS17-SY207-3</strain>
    </source>
</reference>
<dbReference type="PROSITE" id="PS51186">
    <property type="entry name" value="GNAT"/>
    <property type="match status" value="1"/>
</dbReference>
<dbReference type="RefSeq" id="WP_135267823.1">
    <property type="nucleotide sequence ID" value="NZ_CP038436.1"/>
</dbReference>
<comment type="subunit">
    <text evidence="4">Monomer.</text>
</comment>
<feature type="binding site" evidence="4">
    <location>
        <begin position="206"/>
        <end position="212"/>
    </location>
    <ligand>
        <name>acetyl-CoA</name>
        <dbReference type="ChEBI" id="CHEBI:57288"/>
        <label>2</label>
    </ligand>
</feature>
<dbReference type="InterPro" id="IPR000182">
    <property type="entry name" value="GNAT_dom"/>
</dbReference>
<feature type="binding site" evidence="4">
    <location>
        <begin position="199"/>
        <end position="201"/>
    </location>
    <ligand>
        <name>acetyl-CoA</name>
        <dbReference type="ChEBI" id="CHEBI:57288"/>
        <label>2</label>
    </ligand>
</feature>
<dbReference type="PIRSF" id="PIRSF021524">
    <property type="entry name" value="MSH_acetyltransferase"/>
    <property type="match status" value="1"/>
</dbReference>
<dbReference type="GO" id="GO:0035447">
    <property type="term" value="F:mycothiol synthase activity"/>
    <property type="evidence" value="ECO:0007669"/>
    <property type="project" value="UniProtKB-UniRule"/>
</dbReference>
<keyword evidence="3 4" id="KW-0012">Acyltransferase</keyword>
<evidence type="ECO:0000313" key="6">
    <source>
        <dbReference type="EMBL" id="QBX55832.1"/>
    </source>
</evidence>
<feature type="binding site" evidence="4">
    <location>
        <position position="195"/>
    </location>
    <ligand>
        <name>1D-myo-inositol 2-(L-cysteinylamino)-2-deoxy-alpha-D-glucopyranoside</name>
        <dbReference type="ChEBI" id="CHEBI:58887"/>
    </ligand>
</feature>
<dbReference type="Proteomes" id="UP000294853">
    <property type="component" value="Chromosome"/>
</dbReference>
<dbReference type="InterPro" id="IPR016181">
    <property type="entry name" value="Acyl_CoA_acyltransferase"/>
</dbReference>
<evidence type="ECO:0000259" key="5">
    <source>
        <dbReference type="PROSITE" id="PS51186"/>
    </source>
</evidence>
<sequence length="264" mass="28324">MDTAVDQIVHAATSADGTSPLDEATLIALHDGLGDLELTDTALRFIHDGELSLVVHPAHRGHGAATALLSAAPEGPLSAWSHGNHPAAARLAERFGWVRERDLWVMRRPASVSLPDVVADGVEIRAYRDSDAGEVVRVNAAAFAHHPEQGSMDRANLARRMAEPWFDPAGLLVADDGSRLLGFHWTKRHDAALGEVYVVGVDPAAQGRGLGRALTLAGLQHLGGLGLSEVILYVESDNDTAIRLYSGLGFTHHDTDTHVQYRRA</sequence>
<dbReference type="SUPFAM" id="SSF55729">
    <property type="entry name" value="Acyl-CoA N-acyltransferases (Nat)"/>
    <property type="match status" value="1"/>
</dbReference>
<dbReference type="InterPro" id="IPR017813">
    <property type="entry name" value="Mycothiol_AcTrfase"/>
</dbReference>
<dbReference type="AlphaFoldDB" id="A0A4V1BMB9"/>
<evidence type="ECO:0000256" key="4">
    <source>
        <dbReference type="HAMAP-Rule" id="MF_01698"/>
    </source>
</evidence>
<dbReference type="Gene3D" id="3.40.630.30">
    <property type="match status" value="1"/>
</dbReference>
<dbReference type="CDD" id="cd04301">
    <property type="entry name" value="NAT_SF"/>
    <property type="match status" value="1"/>
</dbReference>
<feature type="binding site" evidence="4">
    <location>
        <begin position="53"/>
        <end position="55"/>
    </location>
    <ligand>
        <name>acetyl-CoA</name>
        <dbReference type="ChEBI" id="CHEBI:57288"/>
        <label>1</label>
    </ligand>
</feature>
<comment type="function">
    <text evidence="4">Catalyzes the transfer of acetyl from acetyl-CoA to desacetylmycothiol (Cys-GlcN-Ins) to form mycothiol.</text>
</comment>
<dbReference type="PANTHER" id="PTHR43877">
    <property type="entry name" value="AMINOALKYLPHOSPHONATE N-ACETYLTRANSFERASE-RELATED-RELATED"/>
    <property type="match status" value="1"/>
</dbReference>
<dbReference type="EC" id="2.3.1.189" evidence="4"/>
<feature type="binding site" evidence="4">
    <location>
        <position position="23"/>
    </location>
    <ligand>
        <name>1D-myo-inositol 2-(L-cysteinylamino)-2-deoxy-alpha-D-glucopyranoside</name>
        <dbReference type="ChEBI" id="CHEBI:58887"/>
    </ligand>
</feature>
<proteinExistence type="inferred from homology"/>
<evidence type="ECO:0000256" key="3">
    <source>
        <dbReference type="ARBA" id="ARBA00023315"/>
    </source>
</evidence>
<comment type="similarity">
    <text evidence="4">Belongs to the acetyltransferase family. MshD subfamily.</text>
</comment>
<evidence type="ECO:0000256" key="2">
    <source>
        <dbReference type="ARBA" id="ARBA00022737"/>
    </source>
</evidence>
<name>A0A4V1BMB9_9ACTN</name>
<comment type="catalytic activity">
    <reaction evidence="4">
        <text>1D-myo-inositol 2-(L-cysteinylamino)-2-deoxy-alpha-D-glucopyranoside + acetyl-CoA = mycothiol + CoA + H(+)</text>
        <dbReference type="Rhea" id="RHEA:26172"/>
        <dbReference type="ChEBI" id="CHEBI:15378"/>
        <dbReference type="ChEBI" id="CHEBI:16768"/>
        <dbReference type="ChEBI" id="CHEBI:57287"/>
        <dbReference type="ChEBI" id="CHEBI:57288"/>
        <dbReference type="ChEBI" id="CHEBI:58887"/>
        <dbReference type="EC" id="2.3.1.189"/>
    </reaction>
</comment>
<dbReference type="Pfam" id="PF00583">
    <property type="entry name" value="Acetyltransf_1"/>
    <property type="match status" value="1"/>
</dbReference>
<protein>
    <recommendedName>
        <fullName evidence="4">Mycothiol acetyltransferase</fullName>
        <shortName evidence="4">MSH acetyltransferase</shortName>
        <ecNumber evidence="4">2.3.1.189</ecNumber>
    </recommendedName>
    <alternativeName>
        <fullName evidence="4">Mycothiol synthase</fullName>
    </alternativeName>
</protein>
<evidence type="ECO:0000256" key="1">
    <source>
        <dbReference type="ARBA" id="ARBA00022679"/>
    </source>
</evidence>
<feature type="binding site" evidence="4">
    <location>
        <position position="148"/>
    </location>
    <ligand>
        <name>1D-myo-inositol 2-(L-cysteinylamino)-2-deoxy-alpha-D-glucopyranoside</name>
        <dbReference type="ChEBI" id="CHEBI:58887"/>
    </ligand>
</feature>
<keyword evidence="1 4" id="KW-0808">Transferase</keyword>
<organism evidence="6 7">
    <name type="scientific">Nocardioides seonyuensis</name>
    <dbReference type="NCBI Taxonomy" id="2518371"/>
    <lineage>
        <taxon>Bacteria</taxon>
        <taxon>Bacillati</taxon>
        <taxon>Actinomycetota</taxon>
        <taxon>Actinomycetes</taxon>
        <taxon>Propionibacteriales</taxon>
        <taxon>Nocardioidaceae</taxon>
        <taxon>Nocardioides</taxon>
    </lineage>
</organism>
<dbReference type="HAMAP" id="MF_01698">
    <property type="entry name" value="MshD"/>
    <property type="match status" value="1"/>
</dbReference>
<dbReference type="GO" id="GO:0010125">
    <property type="term" value="P:mycothiol biosynthetic process"/>
    <property type="evidence" value="ECO:0007669"/>
    <property type="project" value="UniProtKB-UniRule"/>
</dbReference>
<keyword evidence="2 4" id="KW-0677">Repeat</keyword>
<comment type="caution">
    <text evidence="4">Lacks conserved residue(s) required for the propagation of feature annotation.</text>
</comment>
<feature type="binding site" evidence="4">
    <location>
        <position position="233"/>
    </location>
    <ligand>
        <name>1D-myo-inositol 2-(L-cysteinylamino)-2-deoxy-alpha-D-glucopyranoside</name>
        <dbReference type="ChEBI" id="CHEBI:58887"/>
    </ligand>
</feature>
<dbReference type="KEGG" id="nsn:EXE58_10430"/>
<evidence type="ECO:0000313" key="7">
    <source>
        <dbReference type="Proteomes" id="UP000294853"/>
    </source>
</evidence>
<feature type="binding site" evidence="4">
    <location>
        <position position="187"/>
    </location>
    <ligand>
        <name>1D-myo-inositol 2-(L-cysteinylamino)-2-deoxy-alpha-D-glucopyranoside</name>
        <dbReference type="ChEBI" id="CHEBI:58887"/>
    </ligand>
</feature>
<accession>A0A4V1BMB9</accession>
<dbReference type="InterPro" id="IPR050832">
    <property type="entry name" value="Bact_Acetyltransf"/>
</dbReference>
<dbReference type="NCBIfam" id="TIGR03448">
    <property type="entry name" value="mycothiol_MshD"/>
    <property type="match status" value="1"/>
</dbReference>
<dbReference type="OrthoDB" id="3208058at2"/>
<feature type="domain" description="N-acetyltransferase" evidence="5">
    <location>
        <begin position="122"/>
        <end position="264"/>
    </location>
</feature>
<gene>
    <name evidence="4 6" type="primary">mshD</name>
    <name evidence="6" type="ORF">EXE58_10430</name>
</gene>
<dbReference type="EMBL" id="CP038436">
    <property type="protein sequence ID" value="QBX55832.1"/>
    <property type="molecule type" value="Genomic_DNA"/>
</dbReference>